<comment type="similarity">
    <text evidence="1">Belongs to the bacterial solute-binding protein 1 family. WtpA subfamily.</text>
</comment>
<dbReference type="Pfam" id="PF13531">
    <property type="entry name" value="SBP_bac_11"/>
    <property type="match status" value="1"/>
</dbReference>
<dbReference type="EMBL" id="MWPS01000003">
    <property type="protein sequence ID" value="OPG17496.1"/>
    <property type="molecule type" value="Genomic_DNA"/>
</dbReference>
<dbReference type="InterPro" id="IPR050682">
    <property type="entry name" value="ModA/WtpA"/>
</dbReference>
<keyword evidence="3" id="KW-0732">Signal</keyword>
<dbReference type="AlphaFoldDB" id="A0A1V4EX33"/>
<evidence type="ECO:0000256" key="3">
    <source>
        <dbReference type="SAM" id="SignalP"/>
    </source>
</evidence>
<protein>
    <recommendedName>
        <fullName evidence="6">Molybdate ABC transporter substrate-binding protein</fullName>
    </recommendedName>
</protein>
<organism evidence="4 5">
    <name type="scientific">Ferroacidibacillus organovorans</name>
    <dbReference type="NCBI Taxonomy" id="1765683"/>
    <lineage>
        <taxon>Bacteria</taxon>
        <taxon>Bacillati</taxon>
        <taxon>Bacillota</taxon>
        <taxon>Bacilli</taxon>
        <taxon>Bacillales</taxon>
        <taxon>Alicyclobacillaceae</taxon>
        <taxon>Ferroacidibacillus</taxon>
    </lineage>
</organism>
<feature type="compositionally biased region" description="Polar residues" evidence="2">
    <location>
        <begin position="39"/>
        <end position="54"/>
    </location>
</feature>
<feature type="signal peptide" evidence="3">
    <location>
        <begin position="1"/>
        <end position="26"/>
    </location>
</feature>
<comment type="caution">
    <text evidence="4">The sequence shown here is derived from an EMBL/GenBank/DDBJ whole genome shotgun (WGS) entry which is preliminary data.</text>
</comment>
<dbReference type="PANTHER" id="PTHR30632">
    <property type="entry name" value="MOLYBDATE-BINDING PERIPLASMIC PROTEIN"/>
    <property type="match status" value="1"/>
</dbReference>
<dbReference type="CDD" id="cd13540">
    <property type="entry name" value="PBP2_ModA_WtpA"/>
    <property type="match status" value="1"/>
</dbReference>
<evidence type="ECO:0000313" key="5">
    <source>
        <dbReference type="Proteomes" id="UP000190229"/>
    </source>
</evidence>
<dbReference type="RefSeq" id="WP_079289781.1">
    <property type="nucleotide sequence ID" value="NZ_MWPS01000003.1"/>
</dbReference>
<dbReference type="GO" id="GO:0015689">
    <property type="term" value="P:molybdate ion transport"/>
    <property type="evidence" value="ECO:0007669"/>
    <property type="project" value="TreeGrafter"/>
</dbReference>
<gene>
    <name evidence="4" type="ORF">B2M26_01860</name>
</gene>
<proteinExistence type="inferred from homology"/>
<dbReference type="Gene3D" id="3.40.190.10">
    <property type="entry name" value="Periplasmic binding protein-like II"/>
    <property type="match status" value="2"/>
</dbReference>
<evidence type="ECO:0008006" key="6">
    <source>
        <dbReference type="Google" id="ProtNLM"/>
    </source>
</evidence>
<dbReference type="PANTHER" id="PTHR30632:SF16">
    <property type="entry name" value="MOLYBDATE_TUNGSTATE-BINDING PROTEIN WTPA"/>
    <property type="match status" value="1"/>
</dbReference>
<reference evidence="4 5" key="1">
    <citation type="submission" date="2017-02" db="EMBL/GenBank/DDBJ databases">
        <title>Draft genome of Acidibacillus ferrooxidans Huett2.</title>
        <authorList>
            <person name="Schopf S."/>
        </authorList>
    </citation>
    <scope>NUCLEOTIDE SEQUENCE [LARGE SCALE GENOMIC DNA]</scope>
    <source>
        <strain evidence="4 5">Huett2</strain>
    </source>
</reference>
<feature type="region of interest" description="Disordered" evidence="2">
    <location>
        <begin position="39"/>
        <end position="60"/>
    </location>
</feature>
<keyword evidence="5" id="KW-1185">Reference proteome</keyword>
<dbReference type="GO" id="GO:0030973">
    <property type="term" value="F:molybdate ion binding"/>
    <property type="evidence" value="ECO:0007669"/>
    <property type="project" value="TreeGrafter"/>
</dbReference>
<evidence type="ECO:0000256" key="1">
    <source>
        <dbReference type="ARBA" id="ARBA00009438"/>
    </source>
</evidence>
<dbReference type="Proteomes" id="UP000190229">
    <property type="component" value="Unassembled WGS sequence"/>
</dbReference>
<dbReference type="SUPFAM" id="SSF53850">
    <property type="entry name" value="Periplasmic binding protein-like II"/>
    <property type="match status" value="1"/>
</dbReference>
<sequence length="366" mass="39863">MKTDSIRGQRKIRFTLFSIASLTLLAGTLGATHAFGTTRNTASHTAQQGTQPKNATRRTAPAPAHTLLNVYYAGSMTQVMEQAIGPQFDKMTGDTYQGKGMGSVALAQMMRNGLGQPDVFISAAPSVNTSLLMGKANHNLETWYITLAKDQLVIAYNPTSRYAKDLRLAAAHRLPWYSVLEQKGFRLGRTDPTIDPKGVMTVEMLQLAERFYHNKTLSSRIIGSALNPKQIFPEEALLAQLKTGQVDAAVAFLHEAKEWHVPYITLPNAINLGDPAESAFYHNATWTQKGKTSHAEPIVFTISIPTNAKHKAAAIAFVNDVLSGPANKILLREGFTAMPHTAYGLRSAIPTVLQKDLTPTKGSVHA</sequence>
<evidence type="ECO:0000256" key="2">
    <source>
        <dbReference type="SAM" id="MobiDB-lite"/>
    </source>
</evidence>
<accession>A0A1V4EX33</accession>
<feature type="chain" id="PRO_5038719652" description="Molybdate ABC transporter substrate-binding protein" evidence="3">
    <location>
        <begin position="27"/>
        <end position="366"/>
    </location>
</feature>
<evidence type="ECO:0000313" key="4">
    <source>
        <dbReference type="EMBL" id="OPG17496.1"/>
    </source>
</evidence>
<name>A0A1V4EX33_9BACL</name>